<proteinExistence type="inferred from homology"/>
<dbReference type="EMBL" id="JAXCLW010000002">
    <property type="protein sequence ID" value="MDY0883476.1"/>
    <property type="molecule type" value="Genomic_DNA"/>
</dbReference>
<sequence length="88" mass="9652">MSHTNNPQILNRLRRAQGHLATVLRMVEDGKDGLAIAQQMAAVIQALEKAKGALVLDHIEHHLEETVGPLPREARAKLATLGELAKYL</sequence>
<reference evidence="2 3" key="1">
    <citation type="journal article" date="2016" name="Antonie Van Leeuwenhoek">
        <title>Dongia soli sp. nov., isolated from soil from Dokdo, Korea.</title>
        <authorList>
            <person name="Kim D.U."/>
            <person name="Lee H."/>
            <person name="Kim H."/>
            <person name="Kim S.G."/>
            <person name="Ka J.O."/>
        </authorList>
    </citation>
    <scope>NUCLEOTIDE SEQUENCE [LARGE SCALE GENOMIC DNA]</scope>
    <source>
        <strain evidence="2 3">D78</strain>
    </source>
</reference>
<dbReference type="PANTHER" id="PTHR33677:SF5">
    <property type="entry name" value="TRANSCRIPTIONAL REPRESSOR FRMR"/>
    <property type="match status" value="1"/>
</dbReference>
<dbReference type="Proteomes" id="UP001279642">
    <property type="component" value="Unassembled WGS sequence"/>
</dbReference>
<evidence type="ECO:0000256" key="1">
    <source>
        <dbReference type="ARBA" id="ARBA00005260"/>
    </source>
</evidence>
<dbReference type="RefSeq" id="WP_320508510.1">
    <property type="nucleotide sequence ID" value="NZ_JAXCLW010000002.1"/>
</dbReference>
<evidence type="ECO:0000313" key="2">
    <source>
        <dbReference type="EMBL" id="MDY0883476.1"/>
    </source>
</evidence>
<evidence type="ECO:0000313" key="3">
    <source>
        <dbReference type="Proteomes" id="UP001279642"/>
    </source>
</evidence>
<dbReference type="InterPro" id="IPR003735">
    <property type="entry name" value="Metal_Tscrpt_repr"/>
</dbReference>
<dbReference type="PANTHER" id="PTHR33677">
    <property type="entry name" value="TRANSCRIPTIONAL REPRESSOR FRMR-RELATED"/>
    <property type="match status" value="1"/>
</dbReference>
<gene>
    <name evidence="2" type="ORF">SMD27_11525</name>
</gene>
<comment type="caution">
    <text evidence="2">The sequence shown here is derived from an EMBL/GenBank/DDBJ whole genome shotgun (WGS) entry which is preliminary data.</text>
</comment>
<organism evidence="2 3">
    <name type="scientific">Dongia soli</name>
    <dbReference type="NCBI Taxonomy" id="600628"/>
    <lineage>
        <taxon>Bacteria</taxon>
        <taxon>Pseudomonadati</taxon>
        <taxon>Pseudomonadota</taxon>
        <taxon>Alphaproteobacteria</taxon>
        <taxon>Rhodospirillales</taxon>
        <taxon>Dongiaceae</taxon>
        <taxon>Dongia</taxon>
    </lineage>
</organism>
<name>A0ABU5EC78_9PROT</name>
<accession>A0ABU5EC78</accession>
<keyword evidence="3" id="KW-1185">Reference proteome</keyword>
<protein>
    <submittedName>
        <fullName evidence="2">Metal-sensing transcriptional repressor</fullName>
    </submittedName>
</protein>
<dbReference type="Pfam" id="PF02583">
    <property type="entry name" value="Trns_repr_metal"/>
    <property type="match status" value="1"/>
</dbReference>
<comment type="similarity">
    <text evidence="1">Belongs to the FrmR/RcnR family.</text>
</comment>
<dbReference type="InterPro" id="IPR038390">
    <property type="entry name" value="Metal_Tscrpt_repr_sf"/>
</dbReference>
<dbReference type="Gene3D" id="1.20.58.1000">
    <property type="entry name" value="Metal-sensitive repressor, helix protomer"/>
    <property type="match status" value="1"/>
</dbReference>